<protein>
    <submittedName>
        <fullName evidence="1">Uncharacterized protein</fullName>
    </submittedName>
</protein>
<proteinExistence type="predicted"/>
<organism evidence="1 2">
    <name type="scientific">Trematosphaeria pertusa</name>
    <dbReference type="NCBI Taxonomy" id="390896"/>
    <lineage>
        <taxon>Eukaryota</taxon>
        <taxon>Fungi</taxon>
        <taxon>Dikarya</taxon>
        <taxon>Ascomycota</taxon>
        <taxon>Pezizomycotina</taxon>
        <taxon>Dothideomycetes</taxon>
        <taxon>Pleosporomycetidae</taxon>
        <taxon>Pleosporales</taxon>
        <taxon>Massarineae</taxon>
        <taxon>Trematosphaeriaceae</taxon>
        <taxon>Trematosphaeria</taxon>
    </lineage>
</organism>
<sequence>MSASVDPQDTRFLKSHTERVRRSIDVFCSRLQDMAAELDSLASLKSTVTDQFTTLDQSSIDDHRMRLPAVTDGERDRVQAYYNAAREATAALRKADLFGCGIVSQAQSSLSEIQHDVGFLWGFVRVAKFHEEISGRVENLIDRHNNTSRHSTYVPKVFLEEVKEVQEKLETFGDSWMLSECWTTRLDNESLWGRHRGLRNKMQNIEISLLSFEDRLYLLKREILAGQRKKSG</sequence>
<dbReference type="EMBL" id="ML987199">
    <property type="protein sequence ID" value="KAF2246267.1"/>
    <property type="molecule type" value="Genomic_DNA"/>
</dbReference>
<dbReference type="RefSeq" id="XP_033681271.1">
    <property type="nucleotide sequence ID" value="XM_033832191.1"/>
</dbReference>
<reference evidence="1" key="1">
    <citation type="journal article" date="2020" name="Stud. Mycol.">
        <title>101 Dothideomycetes genomes: a test case for predicting lifestyles and emergence of pathogens.</title>
        <authorList>
            <person name="Haridas S."/>
            <person name="Albert R."/>
            <person name="Binder M."/>
            <person name="Bloem J."/>
            <person name="Labutti K."/>
            <person name="Salamov A."/>
            <person name="Andreopoulos B."/>
            <person name="Baker S."/>
            <person name="Barry K."/>
            <person name="Bills G."/>
            <person name="Bluhm B."/>
            <person name="Cannon C."/>
            <person name="Castanera R."/>
            <person name="Culley D."/>
            <person name="Daum C."/>
            <person name="Ezra D."/>
            <person name="Gonzalez J."/>
            <person name="Henrissat B."/>
            <person name="Kuo A."/>
            <person name="Liang C."/>
            <person name="Lipzen A."/>
            <person name="Lutzoni F."/>
            <person name="Magnuson J."/>
            <person name="Mondo S."/>
            <person name="Nolan M."/>
            <person name="Ohm R."/>
            <person name="Pangilinan J."/>
            <person name="Park H.-J."/>
            <person name="Ramirez L."/>
            <person name="Alfaro M."/>
            <person name="Sun H."/>
            <person name="Tritt A."/>
            <person name="Yoshinaga Y."/>
            <person name="Zwiers L.-H."/>
            <person name="Turgeon B."/>
            <person name="Goodwin S."/>
            <person name="Spatafora J."/>
            <person name="Crous P."/>
            <person name="Grigoriev I."/>
        </authorList>
    </citation>
    <scope>NUCLEOTIDE SEQUENCE</scope>
    <source>
        <strain evidence="1">CBS 122368</strain>
    </source>
</reference>
<evidence type="ECO:0000313" key="1">
    <source>
        <dbReference type="EMBL" id="KAF2246267.1"/>
    </source>
</evidence>
<dbReference type="Proteomes" id="UP000800094">
    <property type="component" value="Unassembled WGS sequence"/>
</dbReference>
<dbReference type="AlphaFoldDB" id="A0A6A6I7J1"/>
<name>A0A6A6I7J1_9PLEO</name>
<dbReference type="GeneID" id="54585521"/>
<accession>A0A6A6I7J1</accession>
<keyword evidence="2" id="KW-1185">Reference proteome</keyword>
<evidence type="ECO:0000313" key="2">
    <source>
        <dbReference type="Proteomes" id="UP000800094"/>
    </source>
</evidence>
<gene>
    <name evidence="1" type="ORF">BU26DRAFT_553174</name>
</gene>